<evidence type="ECO:0000313" key="1">
    <source>
        <dbReference type="EMBL" id="CAI5746378.1"/>
    </source>
</evidence>
<comment type="caution">
    <text evidence="1">The sequence shown here is derived from an EMBL/GenBank/DDBJ whole genome shotgun (WGS) entry which is preliminary data.</text>
</comment>
<evidence type="ECO:0000313" key="2">
    <source>
        <dbReference type="Proteomes" id="UP001162029"/>
    </source>
</evidence>
<organism evidence="1 2">
    <name type="scientific">Peronospora destructor</name>
    <dbReference type="NCBI Taxonomy" id="86335"/>
    <lineage>
        <taxon>Eukaryota</taxon>
        <taxon>Sar</taxon>
        <taxon>Stramenopiles</taxon>
        <taxon>Oomycota</taxon>
        <taxon>Peronosporomycetes</taxon>
        <taxon>Peronosporales</taxon>
        <taxon>Peronosporaceae</taxon>
        <taxon>Peronospora</taxon>
    </lineage>
</organism>
<dbReference type="EMBL" id="CANTFM010002514">
    <property type="protein sequence ID" value="CAI5746378.1"/>
    <property type="molecule type" value="Genomic_DNA"/>
</dbReference>
<sequence length="197" mass="21198">MAVVVTRSKVEDAQRKVDMLASTAAEEQRVADSKKACYFEAHARALEVAIASEATDMGDFPSPGDADGKLNRLEYEHRAAVQPERTATTPTEMPTATAIWERSCSTIQRLLSSFVRRRRGFACECSDPSSGAVLIEAVPHVTPPSDVPPKCPQDPDLLDSHNLDVTTAESTFTFGNTMCIDDLGGGAVTAAVAKRWG</sequence>
<accession>A0AAV0VD29</accession>
<protein>
    <submittedName>
        <fullName evidence="1">Uncharacterized protein</fullName>
    </submittedName>
</protein>
<keyword evidence="2" id="KW-1185">Reference proteome</keyword>
<name>A0AAV0VD29_9STRA</name>
<dbReference type="AlphaFoldDB" id="A0AAV0VD29"/>
<dbReference type="Proteomes" id="UP001162029">
    <property type="component" value="Unassembled WGS sequence"/>
</dbReference>
<proteinExistence type="predicted"/>
<reference evidence="1" key="1">
    <citation type="submission" date="2022-12" db="EMBL/GenBank/DDBJ databases">
        <authorList>
            <person name="Webb A."/>
        </authorList>
    </citation>
    <scope>NUCLEOTIDE SEQUENCE</scope>
    <source>
        <strain evidence="1">Pd1</strain>
    </source>
</reference>
<gene>
    <name evidence="1" type="ORF">PDE001_LOCUS11374</name>
</gene>